<gene>
    <name evidence="2" type="ORF">IQ260_14815</name>
</gene>
<keyword evidence="1" id="KW-1133">Transmembrane helix</keyword>
<feature type="transmembrane region" description="Helical" evidence="1">
    <location>
        <begin position="20"/>
        <end position="40"/>
    </location>
</feature>
<name>A0A928ZUZ3_LEPEC</name>
<reference evidence="2" key="1">
    <citation type="submission" date="2020-10" db="EMBL/GenBank/DDBJ databases">
        <authorList>
            <person name="Castelo-Branco R."/>
            <person name="Eusebio N."/>
            <person name="Adriana R."/>
            <person name="Vieira A."/>
            <person name="Brugerolle De Fraissinette N."/>
            <person name="Rezende De Castro R."/>
            <person name="Schneider M.P."/>
            <person name="Vasconcelos V."/>
            <person name="Leao P.N."/>
        </authorList>
    </citation>
    <scope>NUCLEOTIDE SEQUENCE</scope>
    <source>
        <strain evidence="2">LEGE 11479</strain>
    </source>
</reference>
<sequence length="65" mass="6804">MASQTRAMSTQVSSLDKTLAASLAAFSMFVVGYTAVRVYLAQPAADAAVTTVTPHQAELWSGLGR</sequence>
<protein>
    <submittedName>
        <fullName evidence="2">Uncharacterized protein</fullName>
    </submittedName>
</protein>
<keyword evidence="1" id="KW-0472">Membrane</keyword>
<dbReference type="EMBL" id="JADEXP010000127">
    <property type="protein sequence ID" value="MBE9067923.1"/>
    <property type="molecule type" value="Genomic_DNA"/>
</dbReference>
<organism evidence="2 3">
    <name type="scientific">Leptolyngbya cf. ectocarpi LEGE 11479</name>
    <dbReference type="NCBI Taxonomy" id="1828722"/>
    <lineage>
        <taxon>Bacteria</taxon>
        <taxon>Bacillati</taxon>
        <taxon>Cyanobacteriota</taxon>
        <taxon>Cyanophyceae</taxon>
        <taxon>Leptolyngbyales</taxon>
        <taxon>Leptolyngbyaceae</taxon>
        <taxon>Leptolyngbya group</taxon>
        <taxon>Leptolyngbya</taxon>
    </lineage>
</organism>
<keyword evidence="3" id="KW-1185">Reference proteome</keyword>
<keyword evidence="1" id="KW-0812">Transmembrane</keyword>
<proteinExistence type="predicted"/>
<comment type="caution">
    <text evidence="2">The sequence shown here is derived from an EMBL/GenBank/DDBJ whole genome shotgun (WGS) entry which is preliminary data.</text>
</comment>
<dbReference type="AlphaFoldDB" id="A0A928ZUZ3"/>
<evidence type="ECO:0000256" key="1">
    <source>
        <dbReference type="SAM" id="Phobius"/>
    </source>
</evidence>
<accession>A0A928ZUZ3</accession>
<dbReference type="Proteomes" id="UP000615026">
    <property type="component" value="Unassembled WGS sequence"/>
</dbReference>
<evidence type="ECO:0000313" key="3">
    <source>
        <dbReference type="Proteomes" id="UP000615026"/>
    </source>
</evidence>
<evidence type="ECO:0000313" key="2">
    <source>
        <dbReference type="EMBL" id="MBE9067923.1"/>
    </source>
</evidence>
<dbReference type="RefSeq" id="WP_193993879.1">
    <property type="nucleotide sequence ID" value="NZ_JADEXP010000127.1"/>
</dbReference>